<dbReference type="AlphaFoldDB" id="A0A7C9DYQ5"/>
<proteinExistence type="predicted"/>
<accession>A0A7C9DYQ5</accession>
<protein>
    <submittedName>
        <fullName evidence="2">Uncharacterized protein</fullName>
    </submittedName>
</protein>
<reference evidence="2" key="2">
    <citation type="submission" date="2020-07" db="EMBL/GenBank/DDBJ databases">
        <authorList>
            <person name="Vera ALvarez R."/>
            <person name="Arias-Moreno D.M."/>
            <person name="Jimenez-Jacinto V."/>
            <person name="Jimenez-Bremont J.F."/>
            <person name="Swaminathan K."/>
            <person name="Moose S.P."/>
            <person name="Guerrero-Gonzalez M.L."/>
            <person name="Marino-Ramirez L."/>
            <person name="Landsman D."/>
            <person name="Rodriguez-Kessler M."/>
            <person name="Delgado-Sanchez P."/>
        </authorList>
    </citation>
    <scope>NUCLEOTIDE SEQUENCE</scope>
    <source>
        <tissue evidence="2">Cladode</tissue>
    </source>
</reference>
<feature type="transmembrane region" description="Helical" evidence="1">
    <location>
        <begin position="56"/>
        <end position="76"/>
    </location>
</feature>
<keyword evidence="1" id="KW-0472">Membrane</keyword>
<sequence length="105" mass="12616">MINYNLQLLICLILHFFGLILTQQMTLIQLQSQQLIIPCLHRHRGVWILLNLCKFLIHYLLICLFLLHIVLQMIIYRIKLRLQHRQFLTTGLGLRHSHLLEDLPR</sequence>
<evidence type="ECO:0000256" key="1">
    <source>
        <dbReference type="SAM" id="Phobius"/>
    </source>
</evidence>
<keyword evidence="1" id="KW-1133">Transmembrane helix</keyword>
<dbReference type="EMBL" id="GISG01153394">
    <property type="protein sequence ID" value="MBA4648029.1"/>
    <property type="molecule type" value="Transcribed_RNA"/>
</dbReference>
<reference evidence="2" key="1">
    <citation type="journal article" date="2013" name="J. Plant Res.">
        <title>Effect of fungi and light on seed germination of three Opuntia species from semiarid lands of central Mexico.</title>
        <authorList>
            <person name="Delgado-Sanchez P."/>
            <person name="Jimenez-Bremont J.F."/>
            <person name="Guerrero-Gonzalez Mde L."/>
            <person name="Flores J."/>
        </authorList>
    </citation>
    <scope>NUCLEOTIDE SEQUENCE</scope>
    <source>
        <tissue evidence="2">Cladode</tissue>
    </source>
</reference>
<name>A0A7C9DYQ5_OPUST</name>
<evidence type="ECO:0000313" key="2">
    <source>
        <dbReference type="EMBL" id="MBA4648029.1"/>
    </source>
</evidence>
<organism evidence="2">
    <name type="scientific">Opuntia streptacantha</name>
    <name type="common">Prickly pear cactus</name>
    <name type="synonym">Opuntia cardona</name>
    <dbReference type="NCBI Taxonomy" id="393608"/>
    <lineage>
        <taxon>Eukaryota</taxon>
        <taxon>Viridiplantae</taxon>
        <taxon>Streptophyta</taxon>
        <taxon>Embryophyta</taxon>
        <taxon>Tracheophyta</taxon>
        <taxon>Spermatophyta</taxon>
        <taxon>Magnoliopsida</taxon>
        <taxon>eudicotyledons</taxon>
        <taxon>Gunneridae</taxon>
        <taxon>Pentapetalae</taxon>
        <taxon>Caryophyllales</taxon>
        <taxon>Cactineae</taxon>
        <taxon>Cactaceae</taxon>
        <taxon>Opuntioideae</taxon>
        <taxon>Opuntia</taxon>
    </lineage>
</organism>
<keyword evidence="1" id="KW-0812">Transmembrane</keyword>